<reference evidence="1" key="2">
    <citation type="submission" date="2020-09" db="EMBL/GenBank/DDBJ databases">
        <authorList>
            <person name="Sun Q."/>
            <person name="Zhou Y."/>
        </authorList>
    </citation>
    <scope>NUCLEOTIDE SEQUENCE</scope>
    <source>
        <strain evidence="1">CGMCC 1.12919</strain>
    </source>
</reference>
<dbReference type="PIRSF" id="PIRSF032131">
    <property type="entry name" value="UCP032131"/>
    <property type="match status" value="1"/>
</dbReference>
<gene>
    <name evidence="1" type="ORF">GCM10010994_06850</name>
</gene>
<dbReference type="InterPro" id="IPR009562">
    <property type="entry name" value="DUF1178"/>
</dbReference>
<protein>
    <recommendedName>
        <fullName evidence="3">DUF1178 domain-containing protein</fullName>
    </recommendedName>
</protein>
<proteinExistence type="predicted"/>
<keyword evidence="2" id="KW-1185">Reference proteome</keyword>
<dbReference type="Proteomes" id="UP000637002">
    <property type="component" value="Unassembled WGS sequence"/>
</dbReference>
<dbReference type="Pfam" id="PF06676">
    <property type="entry name" value="DUF1178"/>
    <property type="match status" value="1"/>
</dbReference>
<accession>A0A916TXJ5</accession>
<reference evidence="1" key="1">
    <citation type="journal article" date="2014" name="Int. J. Syst. Evol. Microbiol.">
        <title>Complete genome sequence of Corynebacterium casei LMG S-19264T (=DSM 44701T), isolated from a smear-ripened cheese.</title>
        <authorList>
            <consortium name="US DOE Joint Genome Institute (JGI-PGF)"/>
            <person name="Walter F."/>
            <person name="Albersmeier A."/>
            <person name="Kalinowski J."/>
            <person name="Ruckert C."/>
        </authorList>
    </citation>
    <scope>NUCLEOTIDE SEQUENCE</scope>
    <source>
        <strain evidence="1">CGMCC 1.12919</strain>
    </source>
</reference>
<evidence type="ECO:0008006" key="3">
    <source>
        <dbReference type="Google" id="ProtNLM"/>
    </source>
</evidence>
<evidence type="ECO:0000313" key="2">
    <source>
        <dbReference type="Proteomes" id="UP000637002"/>
    </source>
</evidence>
<dbReference type="EMBL" id="BMGG01000001">
    <property type="protein sequence ID" value="GGC50337.1"/>
    <property type="molecule type" value="Genomic_DNA"/>
</dbReference>
<sequence length="147" mass="15750">MCEAEHSFESWFRDSEAFSAQVEAGLVSCPACGSAKVSKSIMAPALARGNPAPEASAAQTPATGAAPVALMSDKERELRAMMRAVRHYVESHSDDVGSRFPNEARAMHAGEIEKRAIRGEAPLHEIAALIDEGIEVLPVPILPEDRN</sequence>
<name>A0A916TXJ5_9HYPH</name>
<dbReference type="AlphaFoldDB" id="A0A916TXJ5"/>
<evidence type="ECO:0000313" key="1">
    <source>
        <dbReference type="EMBL" id="GGC50337.1"/>
    </source>
</evidence>
<comment type="caution">
    <text evidence="1">The sequence shown here is derived from an EMBL/GenBank/DDBJ whole genome shotgun (WGS) entry which is preliminary data.</text>
</comment>
<organism evidence="1 2">
    <name type="scientific">Chelatococcus reniformis</name>
    <dbReference type="NCBI Taxonomy" id="1494448"/>
    <lineage>
        <taxon>Bacteria</taxon>
        <taxon>Pseudomonadati</taxon>
        <taxon>Pseudomonadota</taxon>
        <taxon>Alphaproteobacteria</taxon>
        <taxon>Hyphomicrobiales</taxon>
        <taxon>Chelatococcaceae</taxon>
        <taxon>Chelatococcus</taxon>
    </lineage>
</organism>